<sequence length="168" mass="19206">MTWLVVQTKPKQEDAAELNLSRQGYRVFLPKLQQRKRVRGKWQLVVSPLFPRYLFIDVDYGTDDLAPVRSTVGIFNLVRFGQDIIPVPDEVVEFLQVQQDPTLGAKNESDWPHKKGDKVEILQGPFAGLAGVFDMSKDEERAYLFIELLGRASRIVVERSMIGDTIQM</sequence>
<dbReference type="InterPro" id="IPR006645">
    <property type="entry name" value="NGN-like_dom"/>
</dbReference>
<dbReference type="STRING" id="2518989.IMCC3088_734"/>
<organism evidence="5 6">
    <name type="scientific">Aequoribacter fuscus</name>
    <dbReference type="NCBI Taxonomy" id="2518989"/>
    <lineage>
        <taxon>Bacteria</taxon>
        <taxon>Pseudomonadati</taxon>
        <taxon>Pseudomonadota</taxon>
        <taxon>Gammaproteobacteria</taxon>
        <taxon>Cellvibrionales</taxon>
        <taxon>Halieaceae</taxon>
        <taxon>Aequoribacter</taxon>
    </lineage>
</organism>
<gene>
    <name evidence="5" type="ORF">IMCC3088_734</name>
</gene>
<dbReference type="SUPFAM" id="SSF82679">
    <property type="entry name" value="N-utilization substance G protein NusG, N-terminal domain"/>
    <property type="match status" value="1"/>
</dbReference>
<keyword evidence="6" id="KW-1185">Reference proteome</keyword>
<proteinExistence type="predicted"/>
<dbReference type="AlphaFoldDB" id="F3L669"/>
<evidence type="ECO:0000259" key="4">
    <source>
        <dbReference type="SMART" id="SM00738"/>
    </source>
</evidence>
<dbReference type="GO" id="GO:0031564">
    <property type="term" value="P:transcription antitermination"/>
    <property type="evidence" value="ECO:0007669"/>
    <property type="project" value="UniProtKB-KW"/>
</dbReference>
<dbReference type="InterPro" id="IPR043425">
    <property type="entry name" value="NusG-like"/>
</dbReference>
<evidence type="ECO:0000313" key="5">
    <source>
        <dbReference type="EMBL" id="EGG28181.1"/>
    </source>
</evidence>
<dbReference type="RefSeq" id="WP_009577380.1">
    <property type="nucleotide sequence ID" value="NZ_AEIG01000163.1"/>
</dbReference>
<dbReference type="InterPro" id="IPR008991">
    <property type="entry name" value="Translation_prot_SH3-like_sf"/>
</dbReference>
<dbReference type="PANTHER" id="PTHR30265:SF7">
    <property type="entry name" value="TRANSCRIPTION ANTITERMINATION PROTEIN RFAH"/>
    <property type="match status" value="1"/>
</dbReference>
<dbReference type="SUPFAM" id="SSF50104">
    <property type="entry name" value="Translation proteins SH3-like domain"/>
    <property type="match status" value="1"/>
</dbReference>
<dbReference type="EMBL" id="AEIG01000163">
    <property type="protein sequence ID" value="EGG28181.1"/>
    <property type="molecule type" value="Genomic_DNA"/>
</dbReference>
<name>F3L669_9GAMM</name>
<evidence type="ECO:0000313" key="6">
    <source>
        <dbReference type="Proteomes" id="UP000005615"/>
    </source>
</evidence>
<feature type="domain" description="NusG-like N-terminal" evidence="4">
    <location>
        <begin position="1"/>
        <end position="99"/>
    </location>
</feature>
<keyword evidence="3" id="KW-0804">Transcription</keyword>
<dbReference type="GO" id="GO:0006354">
    <property type="term" value="P:DNA-templated transcription elongation"/>
    <property type="evidence" value="ECO:0007669"/>
    <property type="project" value="InterPro"/>
</dbReference>
<dbReference type="SMART" id="SM00738">
    <property type="entry name" value="NGN"/>
    <property type="match status" value="1"/>
</dbReference>
<dbReference type="Proteomes" id="UP000005615">
    <property type="component" value="Unassembled WGS sequence"/>
</dbReference>
<protein>
    <submittedName>
        <fullName evidence="5">Transcriptional activator RfaH</fullName>
    </submittedName>
</protein>
<dbReference type="Pfam" id="PF02357">
    <property type="entry name" value="NusG"/>
    <property type="match status" value="1"/>
</dbReference>
<keyword evidence="2" id="KW-0805">Transcription regulation</keyword>
<keyword evidence="1" id="KW-0889">Transcription antitermination</keyword>
<evidence type="ECO:0000256" key="1">
    <source>
        <dbReference type="ARBA" id="ARBA00022814"/>
    </source>
</evidence>
<accession>F3L669</accession>
<dbReference type="GO" id="GO:0005829">
    <property type="term" value="C:cytosol"/>
    <property type="evidence" value="ECO:0007669"/>
    <property type="project" value="TreeGrafter"/>
</dbReference>
<evidence type="ECO:0000256" key="3">
    <source>
        <dbReference type="ARBA" id="ARBA00023163"/>
    </source>
</evidence>
<dbReference type="OrthoDB" id="9790639at2"/>
<evidence type="ECO:0000256" key="2">
    <source>
        <dbReference type="ARBA" id="ARBA00023015"/>
    </source>
</evidence>
<dbReference type="Gene3D" id="3.30.70.940">
    <property type="entry name" value="NusG, N-terminal domain"/>
    <property type="match status" value="1"/>
</dbReference>
<comment type="caution">
    <text evidence="5">The sequence shown here is derived from an EMBL/GenBank/DDBJ whole genome shotgun (WGS) entry which is preliminary data.</text>
</comment>
<dbReference type="eggNOG" id="COG0250">
    <property type="taxonomic scope" value="Bacteria"/>
</dbReference>
<reference evidence="5 6" key="1">
    <citation type="journal article" date="2011" name="J. Bacteriol.">
        <title>Genome sequence of strain IMCC3088, a proteorhodopsin-containing marine bacterium belonging to the OM60/NOR5 clade.</title>
        <authorList>
            <person name="Jang Y."/>
            <person name="Oh H.M."/>
            <person name="Kang I."/>
            <person name="Lee K."/>
            <person name="Yang S.J."/>
            <person name="Cho J.C."/>
        </authorList>
    </citation>
    <scope>NUCLEOTIDE SEQUENCE [LARGE SCALE GENOMIC DNA]</scope>
    <source>
        <strain evidence="5 6">IMCC3088</strain>
    </source>
</reference>
<dbReference type="InterPro" id="IPR036735">
    <property type="entry name" value="NGN_dom_sf"/>
</dbReference>
<dbReference type="PANTHER" id="PTHR30265">
    <property type="entry name" value="RHO-INTERACTING TRANSCRIPTION TERMINATION FACTOR NUSG"/>
    <property type="match status" value="1"/>
</dbReference>
<dbReference type="CDD" id="cd09892">
    <property type="entry name" value="NGN_SP_RfaH"/>
    <property type="match status" value="1"/>
</dbReference>